<name>A0A9X0PHR5_9STAP</name>
<evidence type="ECO:0000256" key="1">
    <source>
        <dbReference type="SAM" id="Coils"/>
    </source>
</evidence>
<feature type="coiled-coil region" evidence="1">
    <location>
        <begin position="22"/>
        <end position="49"/>
    </location>
</feature>
<keyword evidence="1" id="KW-0175">Coiled coil</keyword>
<reference evidence="2 3" key="1">
    <citation type="journal article" date="2020" name="Access Microbiol">
        <title>Isolation and genome sequencing of Staphylococcus schleiferi subspecies coagulans from Antarctic seals.</title>
        <authorList>
            <person name="Foster G."/>
            <person name="Robb A."/>
            <person name="Paterson G.K."/>
        </authorList>
    </citation>
    <scope>NUCLEOTIDE SEQUENCE [LARGE SCALE GENOMIC DNA]</scope>
    <source>
        <strain evidence="2 3">M615/02/4</strain>
    </source>
</reference>
<protein>
    <submittedName>
        <fullName evidence="2">Uncharacterized protein</fullName>
    </submittedName>
</protein>
<gene>
    <name evidence="2" type="ORF">HR081_11295</name>
</gene>
<dbReference type="AlphaFoldDB" id="A0A9X0PHR5"/>
<proteinExistence type="predicted"/>
<comment type="caution">
    <text evidence="2">The sequence shown here is derived from an EMBL/GenBank/DDBJ whole genome shotgun (WGS) entry which is preliminary data.</text>
</comment>
<sequence>MTDRDSVVKHFRTASKVYKEQRDSLITDVADLRNQRDKLQRKLDEVVKLFNTHLAYKKAWSDNPYYDKLQNELNRILEDE</sequence>
<organism evidence="2 3">
    <name type="scientific">Staphylococcus coagulans</name>
    <dbReference type="NCBI Taxonomy" id="74706"/>
    <lineage>
        <taxon>Bacteria</taxon>
        <taxon>Bacillati</taxon>
        <taxon>Bacillota</taxon>
        <taxon>Bacilli</taxon>
        <taxon>Bacillales</taxon>
        <taxon>Staphylococcaceae</taxon>
        <taxon>Staphylococcus</taxon>
    </lineage>
</organism>
<evidence type="ECO:0000313" key="2">
    <source>
        <dbReference type="EMBL" id="MBA8777454.1"/>
    </source>
</evidence>
<dbReference type="EMBL" id="JABTCN010000052">
    <property type="protein sequence ID" value="MBA8777454.1"/>
    <property type="molecule type" value="Genomic_DNA"/>
</dbReference>
<evidence type="ECO:0000313" key="3">
    <source>
        <dbReference type="Proteomes" id="UP000524893"/>
    </source>
</evidence>
<dbReference type="Proteomes" id="UP000524893">
    <property type="component" value="Unassembled WGS sequence"/>
</dbReference>
<accession>A0A9X0PHR5</accession>